<keyword evidence="3" id="KW-1185">Reference proteome</keyword>
<dbReference type="EMBL" id="KZ805472">
    <property type="protein sequence ID" value="PVH96160.1"/>
    <property type="molecule type" value="Genomic_DNA"/>
</dbReference>
<dbReference type="Proteomes" id="UP000244855">
    <property type="component" value="Unassembled WGS sequence"/>
</dbReference>
<name>A0A2V1DDH8_9PLEO</name>
<sequence>MKFSKRPALPVSELLVELAQALGYADYPQSRDAEPHLNYIRQACTEKYTRKEYLRFIIHIIEHCAQNNPSTNSGPQSDTIENLLQNLEKDGYLQIFTDTDSDPAKRKVEVEDHVMGILGRWTMLLGHFQSRGGVRPLVTAYQKHAPQTTQVSAYAQNLASLSLSINSTSLNAFILSTDAAVDISWTLDLSRHMILTPENGRHTLEVFAMPCIFNTTHSTARTIGLPNNLATEIKYSYAMLFNAWPQIPSHAHRLRFLGIRKICWCWSCSAFRYRNNMLKAYEKWCNDKQRASKTAHGESLSLMDMSIVTLVKSKPLHEWNQTMFPHLWSRVARLHQHQLTAKPWSIWMLFRDRRDTLQYWTFLFAALVLIMTLLQVLLGIAQVVGSFT</sequence>
<protein>
    <submittedName>
        <fullName evidence="2">Uncharacterized protein</fullName>
    </submittedName>
</protein>
<organism evidence="2 3">
    <name type="scientific">Periconia macrospinosa</name>
    <dbReference type="NCBI Taxonomy" id="97972"/>
    <lineage>
        <taxon>Eukaryota</taxon>
        <taxon>Fungi</taxon>
        <taxon>Dikarya</taxon>
        <taxon>Ascomycota</taxon>
        <taxon>Pezizomycotina</taxon>
        <taxon>Dothideomycetes</taxon>
        <taxon>Pleosporomycetidae</taxon>
        <taxon>Pleosporales</taxon>
        <taxon>Massarineae</taxon>
        <taxon>Periconiaceae</taxon>
        <taxon>Periconia</taxon>
    </lineage>
</organism>
<proteinExistence type="predicted"/>
<gene>
    <name evidence="2" type="ORF">DM02DRAFT_688471</name>
</gene>
<keyword evidence="1" id="KW-0472">Membrane</keyword>
<reference evidence="2 3" key="1">
    <citation type="journal article" date="2018" name="Sci. Rep.">
        <title>Comparative genomics provides insights into the lifestyle and reveals functional heterogeneity of dark septate endophytic fungi.</title>
        <authorList>
            <person name="Knapp D.G."/>
            <person name="Nemeth J.B."/>
            <person name="Barry K."/>
            <person name="Hainaut M."/>
            <person name="Henrissat B."/>
            <person name="Johnson J."/>
            <person name="Kuo A."/>
            <person name="Lim J.H.P."/>
            <person name="Lipzen A."/>
            <person name="Nolan M."/>
            <person name="Ohm R.A."/>
            <person name="Tamas L."/>
            <person name="Grigoriev I.V."/>
            <person name="Spatafora J.W."/>
            <person name="Nagy L.G."/>
            <person name="Kovacs G.M."/>
        </authorList>
    </citation>
    <scope>NUCLEOTIDE SEQUENCE [LARGE SCALE GENOMIC DNA]</scope>
    <source>
        <strain evidence="2 3">DSE2036</strain>
    </source>
</reference>
<dbReference type="AlphaFoldDB" id="A0A2V1DDH8"/>
<dbReference type="OrthoDB" id="5428890at2759"/>
<feature type="transmembrane region" description="Helical" evidence="1">
    <location>
        <begin position="359"/>
        <end position="384"/>
    </location>
</feature>
<keyword evidence="1" id="KW-0812">Transmembrane</keyword>
<evidence type="ECO:0000313" key="3">
    <source>
        <dbReference type="Proteomes" id="UP000244855"/>
    </source>
</evidence>
<keyword evidence="1" id="KW-1133">Transmembrane helix</keyword>
<evidence type="ECO:0000256" key="1">
    <source>
        <dbReference type="SAM" id="Phobius"/>
    </source>
</evidence>
<accession>A0A2V1DDH8</accession>
<evidence type="ECO:0000313" key="2">
    <source>
        <dbReference type="EMBL" id="PVH96160.1"/>
    </source>
</evidence>